<name>T1K4K8_TETUR</name>
<dbReference type="InterPro" id="IPR017972">
    <property type="entry name" value="Cyt_P450_CS"/>
</dbReference>
<keyword evidence="4 9" id="KW-0349">Heme</keyword>
<dbReference type="PANTHER" id="PTHR24291:SF50">
    <property type="entry name" value="BIFUNCTIONAL ALBAFLAVENONE MONOOXYGENASE_TERPENE SYNTHASE"/>
    <property type="match status" value="1"/>
</dbReference>
<dbReference type="SUPFAM" id="SSF48264">
    <property type="entry name" value="Cytochrome P450"/>
    <property type="match status" value="1"/>
</dbReference>
<sequence>MCCGIISISSSLIVNEAKDYRDFLPKFTMAFSGLMSVQSLKLVLLPIVLYFIYVYLLKPALHFVQQVIHYHGFPCYPRNFLFGHLLLFWTNFPFPFNVESFQRKFYEETNKMAAHDQDQSVTVCWRSLMPTIIPVSPDAVEVIMNKKSVKKLFFYKFMGLGNGLIASEPALWKVRRKLIEPFFSTKKIKGYAKHMDQEVKSFTQQLNTETGKPVDLEDQIHSSTLNIILKSAISIPLDDSIEDKKTFTELINEGESNLVRRSLNPLCYIDWVAKFTKFGRYYFETCDSLEKVLKKMLNRRKQLLSSTSHESENQDFILLLEGKVDEQGSLDELITMIGAGHETTAVGLRWILFNLGHHPDVQERLYQEICQFFPDDTPVDDMDEINQCNYLDQCIKESLRLNPPVHVFIRELEEDVMVKDKRLLKGSTVLVSCPIIHRNPNVYPDPEKYDPDRWTPENASKIPKAAYIPFGYGPRSCIGYRYALLELKIYTIQIIRKFSLRATRKRESIPIKFEVTLKPCLPLEIIVTPRNNN</sequence>
<proteinExistence type="inferred from homology"/>
<dbReference type="InterPro" id="IPR050196">
    <property type="entry name" value="Cytochrome_P450_Monoox"/>
</dbReference>
<evidence type="ECO:0000256" key="2">
    <source>
        <dbReference type="ARBA" id="ARBA00003690"/>
    </source>
</evidence>
<keyword evidence="11" id="KW-0472">Membrane</keyword>
<dbReference type="Gene3D" id="1.10.630.10">
    <property type="entry name" value="Cytochrome P450"/>
    <property type="match status" value="1"/>
</dbReference>
<evidence type="ECO:0000256" key="4">
    <source>
        <dbReference type="ARBA" id="ARBA00022617"/>
    </source>
</evidence>
<evidence type="ECO:0000256" key="10">
    <source>
        <dbReference type="RuleBase" id="RU000461"/>
    </source>
</evidence>
<keyword evidence="11" id="KW-0812">Transmembrane</keyword>
<evidence type="ECO:0008006" key="14">
    <source>
        <dbReference type="Google" id="ProtNLM"/>
    </source>
</evidence>
<reference evidence="12" key="2">
    <citation type="submission" date="2015-06" db="UniProtKB">
        <authorList>
            <consortium name="EnsemblMetazoa"/>
        </authorList>
    </citation>
    <scope>IDENTIFICATION</scope>
</reference>
<accession>T1K4K8</accession>
<evidence type="ECO:0000256" key="1">
    <source>
        <dbReference type="ARBA" id="ARBA00001971"/>
    </source>
</evidence>
<evidence type="ECO:0000256" key="3">
    <source>
        <dbReference type="ARBA" id="ARBA00010617"/>
    </source>
</evidence>
<feature type="transmembrane region" description="Helical" evidence="11">
    <location>
        <begin position="153"/>
        <end position="172"/>
    </location>
</feature>
<protein>
    <recommendedName>
        <fullName evidence="14">Cytochrome P450</fullName>
    </recommendedName>
</protein>
<evidence type="ECO:0000256" key="9">
    <source>
        <dbReference type="PIRSR" id="PIRSR602403-1"/>
    </source>
</evidence>
<reference evidence="13" key="1">
    <citation type="submission" date="2011-08" db="EMBL/GenBank/DDBJ databases">
        <authorList>
            <person name="Rombauts S."/>
        </authorList>
    </citation>
    <scope>NUCLEOTIDE SEQUENCE</scope>
    <source>
        <strain evidence="13">London</strain>
    </source>
</reference>
<organism evidence="12 13">
    <name type="scientific">Tetranychus urticae</name>
    <name type="common">Two-spotted spider mite</name>
    <dbReference type="NCBI Taxonomy" id="32264"/>
    <lineage>
        <taxon>Eukaryota</taxon>
        <taxon>Metazoa</taxon>
        <taxon>Ecdysozoa</taxon>
        <taxon>Arthropoda</taxon>
        <taxon>Chelicerata</taxon>
        <taxon>Arachnida</taxon>
        <taxon>Acari</taxon>
        <taxon>Acariformes</taxon>
        <taxon>Trombidiformes</taxon>
        <taxon>Prostigmata</taxon>
        <taxon>Eleutherengona</taxon>
        <taxon>Raphignathae</taxon>
        <taxon>Tetranychoidea</taxon>
        <taxon>Tetranychidae</taxon>
        <taxon>Tetranychus</taxon>
    </lineage>
</organism>
<dbReference type="GO" id="GO:0020037">
    <property type="term" value="F:heme binding"/>
    <property type="evidence" value="ECO:0007669"/>
    <property type="project" value="InterPro"/>
</dbReference>
<dbReference type="GO" id="GO:0005506">
    <property type="term" value="F:iron ion binding"/>
    <property type="evidence" value="ECO:0007669"/>
    <property type="project" value="InterPro"/>
</dbReference>
<dbReference type="PRINTS" id="PR00465">
    <property type="entry name" value="EP450IV"/>
</dbReference>
<gene>
    <name evidence="12" type="primary">107360669</name>
</gene>
<evidence type="ECO:0000256" key="7">
    <source>
        <dbReference type="ARBA" id="ARBA00023004"/>
    </source>
</evidence>
<comment type="similarity">
    <text evidence="3 10">Belongs to the cytochrome P450 family.</text>
</comment>
<dbReference type="GO" id="GO:0004497">
    <property type="term" value="F:monooxygenase activity"/>
    <property type="evidence" value="ECO:0007669"/>
    <property type="project" value="UniProtKB-KW"/>
</dbReference>
<dbReference type="Proteomes" id="UP000015104">
    <property type="component" value="Unassembled WGS sequence"/>
</dbReference>
<evidence type="ECO:0000256" key="11">
    <source>
        <dbReference type="SAM" id="Phobius"/>
    </source>
</evidence>
<evidence type="ECO:0000313" key="12">
    <source>
        <dbReference type="EnsemblMetazoa" id="tetur05g02970.1"/>
    </source>
</evidence>
<evidence type="ECO:0000256" key="8">
    <source>
        <dbReference type="ARBA" id="ARBA00023033"/>
    </source>
</evidence>
<comment type="cofactor">
    <cofactor evidence="1 9">
        <name>heme</name>
        <dbReference type="ChEBI" id="CHEBI:30413"/>
    </cofactor>
</comment>
<feature type="binding site" description="axial binding residue" evidence="9">
    <location>
        <position position="477"/>
    </location>
    <ligand>
        <name>heme</name>
        <dbReference type="ChEBI" id="CHEBI:30413"/>
    </ligand>
    <ligandPart>
        <name>Fe</name>
        <dbReference type="ChEBI" id="CHEBI:18248"/>
    </ligandPart>
</feature>
<keyword evidence="7 9" id="KW-0408">Iron</keyword>
<feature type="transmembrane region" description="Helical" evidence="11">
    <location>
        <begin position="33"/>
        <end position="56"/>
    </location>
</feature>
<comment type="function">
    <text evidence="2">May be involved in the metabolism of insect hormones and in the breakdown of synthetic insecticides.</text>
</comment>
<dbReference type="PROSITE" id="PS00086">
    <property type="entry name" value="CYTOCHROME_P450"/>
    <property type="match status" value="1"/>
</dbReference>
<dbReference type="EnsemblMetazoa" id="tetur05g02970.1">
    <property type="protein sequence ID" value="tetur05g02970.1"/>
    <property type="gene ID" value="tetur05g02970"/>
</dbReference>
<dbReference type="GO" id="GO:0016705">
    <property type="term" value="F:oxidoreductase activity, acting on paired donors, with incorporation or reduction of molecular oxygen"/>
    <property type="evidence" value="ECO:0007669"/>
    <property type="project" value="InterPro"/>
</dbReference>
<evidence type="ECO:0000256" key="5">
    <source>
        <dbReference type="ARBA" id="ARBA00022723"/>
    </source>
</evidence>
<dbReference type="InterPro" id="IPR001128">
    <property type="entry name" value="Cyt_P450"/>
</dbReference>
<dbReference type="AlphaFoldDB" id="T1K4K8"/>
<keyword evidence="13" id="KW-1185">Reference proteome</keyword>
<keyword evidence="8 10" id="KW-0503">Monooxygenase</keyword>
<evidence type="ECO:0000313" key="13">
    <source>
        <dbReference type="Proteomes" id="UP000015104"/>
    </source>
</evidence>
<dbReference type="OrthoDB" id="2023at2759"/>
<dbReference type="InterPro" id="IPR036396">
    <property type="entry name" value="Cyt_P450_sf"/>
</dbReference>
<dbReference type="Pfam" id="PF00067">
    <property type="entry name" value="p450"/>
    <property type="match status" value="1"/>
</dbReference>
<evidence type="ECO:0000256" key="6">
    <source>
        <dbReference type="ARBA" id="ARBA00023002"/>
    </source>
</evidence>
<dbReference type="EMBL" id="CAEY01001579">
    <property type="status" value="NOT_ANNOTATED_CDS"/>
    <property type="molecule type" value="Genomic_DNA"/>
</dbReference>
<dbReference type="InterPro" id="IPR002403">
    <property type="entry name" value="Cyt_P450_E_grp-IV"/>
</dbReference>
<dbReference type="HOGENOM" id="CLU_001570_5_1_1"/>
<keyword evidence="6 10" id="KW-0560">Oxidoreductase</keyword>
<keyword evidence="11" id="KW-1133">Transmembrane helix</keyword>
<dbReference type="eggNOG" id="KOG0157">
    <property type="taxonomic scope" value="Eukaryota"/>
</dbReference>
<dbReference type="PANTHER" id="PTHR24291">
    <property type="entry name" value="CYTOCHROME P450 FAMILY 4"/>
    <property type="match status" value="1"/>
</dbReference>
<dbReference type="GO" id="GO:0005789">
    <property type="term" value="C:endoplasmic reticulum membrane"/>
    <property type="evidence" value="ECO:0007669"/>
    <property type="project" value="UniProtKB-SubCell"/>
</dbReference>
<dbReference type="PRINTS" id="PR00385">
    <property type="entry name" value="P450"/>
</dbReference>
<keyword evidence="5 9" id="KW-0479">Metal-binding</keyword>